<accession>A0A8S1RU11</accession>
<dbReference type="NCBIfam" id="TIGR02232">
    <property type="entry name" value="myxo_disulf_rpt"/>
    <property type="match status" value="2"/>
</dbReference>
<keyword evidence="5" id="KW-1185">Reference proteome</keyword>
<keyword evidence="2" id="KW-0677">Repeat</keyword>
<dbReference type="InterPro" id="IPR011936">
    <property type="entry name" value="Myxo_disulph_rpt"/>
</dbReference>
<proteinExistence type="predicted"/>
<dbReference type="Proteomes" id="UP000692954">
    <property type="component" value="Unassembled WGS sequence"/>
</dbReference>
<evidence type="ECO:0000313" key="4">
    <source>
        <dbReference type="EMBL" id="CAD8130817.1"/>
    </source>
</evidence>
<dbReference type="Pfam" id="PF13948">
    <property type="entry name" value="DUF4215"/>
    <property type="match status" value="4"/>
</dbReference>
<dbReference type="EMBL" id="CAJJDN010000333">
    <property type="protein sequence ID" value="CAD8130817.1"/>
    <property type="molecule type" value="Genomic_DNA"/>
</dbReference>
<dbReference type="OrthoDB" id="10060424at2759"/>
<dbReference type="AlphaFoldDB" id="A0A8S1RU11"/>
<dbReference type="PANTHER" id="PTHR39767:SF2">
    <property type="entry name" value="CHROMOSOME UNDETERMINED SCAFFOLD_1, WHOLE GENOME SHOTGUN SEQUENCE"/>
    <property type="match status" value="1"/>
</dbReference>
<gene>
    <name evidence="4" type="ORF">PSON_ATCC_30995.1.T3330009</name>
</gene>
<name>A0A8S1RU11_9CILI</name>
<evidence type="ECO:0000313" key="5">
    <source>
        <dbReference type="Proteomes" id="UP000692954"/>
    </source>
</evidence>
<organism evidence="4 5">
    <name type="scientific">Paramecium sonneborni</name>
    <dbReference type="NCBI Taxonomy" id="65129"/>
    <lineage>
        <taxon>Eukaryota</taxon>
        <taxon>Sar</taxon>
        <taxon>Alveolata</taxon>
        <taxon>Ciliophora</taxon>
        <taxon>Intramacronucleata</taxon>
        <taxon>Oligohymenophorea</taxon>
        <taxon>Peniculida</taxon>
        <taxon>Parameciidae</taxon>
        <taxon>Paramecium</taxon>
    </lineage>
</organism>
<keyword evidence="3" id="KW-1015">Disulfide bond</keyword>
<protein>
    <submittedName>
        <fullName evidence="4">Uncharacterized protein</fullName>
    </submittedName>
</protein>
<dbReference type="PANTHER" id="PTHR39767">
    <property type="entry name" value="CALCIUM/CALMODULIN-BINDING MEMBRANE PROTEIN PCM4-RELATED"/>
    <property type="match status" value="1"/>
</dbReference>
<reference evidence="4" key="1">
    <citation type="submission" date="2021-01" db="EMBL/GenBank/DDBJ databases">
        <authorList>
            <consortium name="Genoscope - CEA"/>
            <person name="William W."/>
        </authorList>
    </citation>
    <scope>NUCLEOTIDE SEQUENCE</scope>
</reference>
<evidence type="ECO:0000256" key="3">
    <source>
        <dbReference type="ARBA" id="ARBA00023157"/>
    </source>
</evidence>
<sequence length="905" mass="105051">MKTLQVRSFQKKNTICGGSSIAGGYEGFNYQILIFKTFELPPHFQIIIRFKFWRIDQWEINDEFSVYVDHVRVHKYIYSSIDSSTNICGSNDYDSVIQFDRIVDHFSTSSTIMMTTVNGGWWGISEYRLYAIKCSFGCNSCNQYNCFKQALFLEIFNKKWFNIENWEGWYHNGNLVIEKKGLCGFNSLISPGDYLTNSFILGNHFAISLYLKVAIYNTITSRVDVEIDDNIVSTSQLNHQVPTYRDDTCGRVLILHQINIYQLEHTNNVLTIKIKVDLSNYYHYSVNFGIRDFQLFIKPDQDMCLDSNINPFDGCFSSQFSCIEGCSNCIKGICFQCQDGWEYITSIKHCVPKCGDSIINQYEECDDGNLISYDGCHLCQFQCPQDCLNCQFGKCLEYQQSIILIKNYCIFNTQNLNEIKALITILSILLIKVIKQLDFFRFHNQNNIKIQNCDLQLFGQCLKCQHFYQLSINKQKCIPNCNDGIKLYDEICDDNNNIQFDGCYKCQESCQLECLTCIQAQCYECKDGWQLVDYKCKFECDKNCFLCATNDLCFQCLDHFEEIKGKCIPICGDEYVVPGLEECDDNNQIPFDGCYQCNFQCDEKCGKCNQGNCIECQEGYEIDYNKKCLFIISEYMEDGKREQIYEQQIKCGDTIKQENEGCDDGNDISYDGCSQTCQVENNWQCNEDLPNKCYRITQILLTYLNQTYDKQFVNLTFSQKVKWQRASRNFSQAILTKIEGIENKIYITPVTPIDIDKPNNPVYQFEIQIFSSKSTPPILFASIQDGVIDEHDFNLVLASQELKLKPTIMLSNSQLDTANKFQTMGNYIMIGLGCCSVLMLLLGYPQSSIEIFDILQFQSYLRFIQQINHQIYSFLNQIQIWNSHKTFKFILHLLISQHQHLFQSN</sequence>
<evidence type="ECO:0000256" key="2">
    <source>
        <dbReference type="ARBA" id="ARBA00022737"/>
    </source>
</evidence>
<comment type="caution">
    <text evidence="4">The sequence shown here is derived from an EMBL/GenBank/DDBJ whole genome shotgun (WGS) entry which is preliminary data.</text>
</comment>
<evidence type="ECO:0000256" key="1">
    <source>
        <dbReference type="ARBA" id="ARBA00022729"/>
    </source>
</evidence>
<keyword evidence="1" id="KW-0732">Signal</keyword>